<organism evidence="1 2">
    <name type="scientific">Hermanssonia centrifuga</name>
    <dbReference type="NCBI Taxonomy" id="98765"/>
    <lineage>
        <taxon>Eukaryota</taxon>
        <taxon>Fungi</taxon>
        <taxon>Dikarya</taxon>
        <taxon>Basidiomycota</taxon>
        <taxon>Agaricomycotina</taxon>
        <taxon>Agaricomycetes</taxon>
        <taxon>Polyporales</taxon>
        <taxon>Meruliaceae</taxon>
        <taxon>Hermanssonia</taxon>
    </lineage>
</organism>
<keyword evidence="2" id="KW-1185">Reference proteome</keyword>
<proteinExistence type="predicted"/>
<dbReference type="PANTHER" id="PTHR33050">
    <property type="entry name" value="REVERSE TRANSCRIPTASE DOMAIN-CONTAINING PROTEIN"/>
    <property type="match status" value="1"/>
</dbReference>
<dbReference type="PANTHER" id="PTHR33050:SF7">
    <property type="entry name" value="RIBONUCLEASE H"/>
    <property type="match status" value="1"/>
</dbReference>
<comment type="caution">
    <text evidence="1">The sequence shown here is derived from an EMBL/GenBank/DDBJ whole genome shotgun (WGS) entry which is preliminary data.</text>
</comment>
<dbReference type="Proteomes" id="UP000309038">
    <property type="component" value="Unassembled WGS sequence"/>
</dbReference>
<name>A0A4S4KHL7_9APHY</name>
<protein>
    <recommendedName>
        <fullName evidence="3">Reverse transcriptase domain-containing protein</fullName>
    </recommendedName>
</protein>
<dbReference type="InterPro" id="IPR043502">
    <property type="entry name" value="DNA/RNA_pol_sf"/>
</dbReference>
<gene>
    <name evidence="1" type="ORF">EW026_g5728</name>
</gene>
<evidence type="ECO:0008006" key="3">
    <source>
        <dbReference type="Google" id="ProtNLM"/>
    </source>
</evidence>
<dbReference type="EMBL" id="SGPJ01000268">
    <property type="protein sequence ID" value="THG96029.1"/>
    <property type="molecule type" value="Genomic_DNA"/>
</dbReference>
<dbReference type="SUPFAM" id="SSF56672">
    <property type="entry name" value="DNA/RNA polymerases"/>
    <property type="match status" value="1"/>
</dbReference>
<reference evidence="1 2" key="1">
    <citation type="submission" date="2019-02" db="EMBL/GenBank/DDBJ databases">
        <title>Genome sequencing of the rare red list fungi Phlebia centrifuga.</title>
        <authorList>
            <person name="Buettner E."/>
            <person name="Kellner H."/>
        </authorList>
    </citation>
    <scope>NUCLEOTIDE SEQUENCE [LARGE SCALE GENOMIC DNA]</scope>
    <source>
        <strain evidence="1 2">DSM 108282</strain>
    </source>
</reference>
<dbReference type="InterPro" id="IPR052055">
    <property type="entry name" value="Hepadnavirus_pol/RT"/>
</dbReference>
<dbReference type="AlphaFoldDB" id="A0A4S4KHL7"/>
<accession>A0A4S4KHL7</accession>
<evidence type="ECO:0000313" key="2">
    <source>
        <dbReference type="Proteomes" id="UP000309038"/>
    </source>
</evidence>
<sequence>MHDFAQVLYNLRQQNPDKKYVLWKSDVSSAFLNLPAHPLWQLRQVVIVEGHLYIVRRLVFGNRFSPRAWCSVSALLAWIAGSVFKIYDLEVYMDDFWGLDDDGHLVWFHHAFRPYNQVMLLLFWDIICCPYEDKKQLHGNPLNIIGFWVDANLGTISIPPSAINDAISAIDTFLATPSRQLILREWDRLSGYLNWVLKVFPWGRPALTEIYRKMSGKSHFYAPVFINAEVVTDLTWFKLTMLKAIGVRLSEVALWPDESADIMIDTDATLTSAISFVYSNQAFADTAGGIWAERGLDDVDGGVTTVKTVNEFGGGRRNIGKGNPGIFGFWEVLPAYEIFIPLTEFTAIEDGMNYRLGFNEGDRIRISVRVEFGGVMIGFKKESVEDGMEAR</sequence>
<evidence type="ECO:0000313" key="1">
    <source>
        <dbReference type="EMBL" id="THG96029.1"/>
    </source>
</evidence>